<comment type="caution">
    <text evidence="1">The sequence shown here is derived from an EMBL/GenBank/DDBJ whole genome shotgun (WGS) entry which is preliminary data.</text>
</comment>
<accession>A0A1J5PPJ2</accession>
<gene>
    <name evidence="1" type="ORF">GALL_452940</name>
</gene>
<protein>
    <submittedName>
        <fullName evidence="1">Uncharacterized protein</fullName>
    </submittedName>
</protein>
<dbReference type="AlphaFoldDB" id="A0A1J5PPJ2"/>
<dbReference type="EMBL" id="MLJW01003014">
    <property type="protein sequence ID" value="OIQ73074.1"/>
    <property type="molecule type" value="Genomic_DNA"/>
</dbReference>
<organism evidence="1">
    <name type="scientific">mine drainage metagenome</name>
    <dbReference type="NCBI Taxonomy" id="410659"/>
    <lineage>
        <taxon>unclassified sequences</taxon>
        <taxon>metagenomes</taxon>
        <taxon>ecological metagenomes</taxon>
    </lineage>
</organism>
<name>A0A1J5PPJ2_9ZZZZ</name>
<proteinExistence type="predicted"/>
<reference evidence="1" key="1">
    <citation type="submission" date="2016-10" db="EMBL/GenBank/DDBJ databases">
        <title>Sequence of Gallionella enrichment culture.</title>
        <authorList>
            <person name="Poehlein A."/>
            <person name="Muehling M."/>
            <person name="Daniel R."/>
        </authorList>
    </citation>
    <scope>NUCLEOTIDE SEQUENCE</scope>
</reference>
<sequence length="145" mass="16186">MAGDLPEYYFRIRENGAVVFRIDAENRQRRVDMEQIATANIRNGEVKPQGDRKLSAAEVKLIKAWITERIEVLARRDVDDILRTVDHLNLTTQWVQTKATDAQVETVADALLLAMHDLRSVLVRRKADVAMQAAAASDGMAEGAG</sequence>
<evidence type="ECO:0000313" key="1">
    <source>
        <dbReference type="EMBL" id="OIQ73074.1"/>
    </source>
</evidence>